<gene>
    <name evidence="2" type="primary">BnaC09g31290D</name>
    <name evidence="2" type="ORF">GSBRNA2T00009632001</name>
</gene>
<name>A0A078G570_BRANA</name>
<dbReference type="PaxDb" id="3708-A0A078G570"/>
<dbReference type="Gramene" id="CDY19863">
    <property type="protein sequence ID" value="CDY19863"/>
    <property type="gene ID" value="GSBRNA2T00009632001"/>
</dbReference>
<proteinExistence type="predicted"/>
<dbReference type="EMBL" id="LK032101">
    <property type="protein sequence ID" value="CDY19863.1"/>
    <property type="molecule type" value="Genomic_DNA"/>
</dbReference>
<keyword evidence="1" id="KW-1133">Transmembrane helix</keyword>
<keyword evidence="3" id="KW-1185">Reference proteome</keyword>
<reference evidence="2 3" key="1">
    <citation type="journal article" date="2014" name="Science">
        <title>Plant genetics. Early allopolyploid evolution in the post-Neolithic Brassica napus oilseed genome.</title>
        <authorList>
            <person name="Chalhoub B."/>
            <person name="Denoeud F."/>
            <person name="Liu S."/>
            <person name="Parkin I.A."/>
            <person name="Tang H."/>
            <person name="Wang X."/>
            <person name="Chiquet J."/>
            <person name="Belcram H."/>
            <person name="Tong C."/>
            <person name="Samans B."/>
            <person name="Correa M."/>
            <person name="Da Silva C."/>
            <person name="Just J."/>
            <person name="Falentin C."/>
            <person name="Koh C.S."/>
            <person name="Le Clainche I."/>
            <person name="Bernard M."/>
            <person name="Bento P."/>
            <person name="Noel B."/>
            <person name="Labadie K."/>
            <person name="Alberti A."/>
            <person name="Charles M."/>
            <person name="Arnaud D."/>
            <person name="Guo H."/>
            <person name="Daviaud C."/>
            <person name="Alamery S."/>
            <person name="Jabbari K."/>
            <person name="Zhao M."/>
            <person name="Edger P.P."/>
            <person name="Chelaifa H."/>
            <person name="Tack D."/>
            <person name="Lassalle G."/>
            <person name="Mestiri I."/>
            <person name="Schnel N."/>
            <person name="Le Paslier M.C."/>
            <person name="Fan G."/>
            <person name="Renault V."/>
            <person name="Bayer P.E."/>
            <person name="Golicz A.A."/>
            <person name="Manoli S."/>
            <person name="Lee T.H."/>
            <person name="Thi V.H."/>
            <person name="Chalabi S."/>
            <person name="Hu Q."/>
            <person name="Fan C."/>
            <person name="Tollenaere R."/>
            <person name="Lu Y."/>
            <person name="Battail C."/>
            <person name="Shen J."/>
            <person name="Sidebottom C.H."/>
            <person name="Wang X."/>
            <person name="Canaguier A."/>
            <person name="Chauveau A."/>
            <person name="Berard A."/>
            <person name="Deniot G."/>
            <person name="Guan M."/>
            <person name="Liu Z."/>
            <person name="Sun F."/>
            <person name="Lim Y.P."/>
            <person name="Lyons E."/>
            <person name="Town C.D."/>
            <person name="Bancroft I."/>
            <person name="Wang X."/>
            <person name="Meng J."/>
            <person name="Ma J."/>
            <person name="Pires J.C."/>
            <person name="King G.J."/>
            <person name="Brunel D."/>
            <person name="Delourme R."/>
            <person name="Renard M."/>
            <person name="Aury J.M."/>
            <person name="Adams K.L."/>
            <person name="Batley J."/>
            <person name="Snowdon R.J."/>
            <person name="Tost J."/>
            <person name="Edwards D."/>
            <person name="Zhou Y."/>
            <person name="Hua W."/>
            <person name="Sharpe A.G."/>
            <person name="Paterson A.H."/>
            <person name="Guan C."/>
            <person name="Wincker P."/>
        </authorList>
    </citation>
    <scope>NUCLEOTIDE SEQUENCE [LARGE SCALE GENOMIC DNA]</scope>
    <source>
        <strain evidence="3">cv. Darmor-bzh</strain>
    </source>
</reference>
<protein>
    <submittedName>
        <fullName evidence="2">BnaC09g31290D protein</fullName>
    </submittedName>
</protein>
<keyword evidence="1" id="KW-0812">Transmembrane</keyword>
<organism evidence="2 3">
    <name type="scientific">Brassica napus</name>
    <name type="common">Rape</name>
    <dbReference type="NCBI Taxonomy" id="3708"/>
    <lineage>
        <taxon>Eukaryota</taxon>
        <taxon>Viridiplantae</taxon>
        <taxon>Streptophyta</taxon>
        <taxon>Embryophyta</taxon>
        <taxon>Tracheophyta</taxon>
        <taxon>Spermatophyta</taxon>
        <taxon>Magnoliopsida</taxon>
        <taxon>eudicotyledons</taxon>
        <taxon>Gunneridae</taxon>
        <taxon>Pentapetalae</taxon>
        <taxon>rosids</taxon>
        <taxon>malvids</taxon>
        <taxon>Brassicales</taxon>
        <taxon>Brassicaceae</taxon>
        <taxon>Brassiceae</taxon>
        <taxon>Brassica</taxon>
    </lineage>
</organism>
<accession>A0A078G570</accession>
<dbReference type="Proteomes" id="UP000028999">
    <property type="component" value="Unassembled WGS sequence"/>
</dbReference>
<keyword evidence="1" id="KW-0472">Membrane</keyword>
<dbReference type="AlphaFoldDB" id="A0A078G570"/>
<evidence type="ECO:0000313" key="2">
    <source>
        <dbReference type="EMBL" id="CDY19863.1"/>
    </source>
</evidence>
<evidence type="ECO:0000313" key="3">
    <source>
        <dbReference type="Proteomes" id="UP000028999"/>
    </source>
</evidence>
<sequence length="77" mass="8192">MVVYAVSVAVCSSSSPRTSSSRMVVYAVSVAVCSSSSPRTSSSRFMISLFFIPYLLVQAMALATPVSVRRFSTATDV</sequence>
<feature type="transmembrane region" description="Helical" evidence="1">
    <location>
        <begin position="45"/>
        <end position="63"/>
    </location>
</feature>
<evidence type="ECO:0000256" key="1">
    <source>
        <dbReference type="SAM" id="Phobius"/>
    </source>
</evidence>